<keyword evidence="2" id="KW-0597">Phosphoprotein</keyword>
<gene>
    <name evidence="6" type="ORF">BGZ80_002359</name>
</gene>
<dbReference type="CDD" id="cd19544">
    <property type="entry name" value="E-C_NRPS"/>
    <property type="match status" value="1"/>
</dbReference>
<evidence type="ECO:0000256" key="1">
    <source>
        <dbReference type="ARBA" id="ARBA00022450"/>
    </source>
</evidence>
<accession>A0A9P6N2P4</accession>
<name>A0A9P6N2P4_9FUNG</name>
<dbReference type="InterPro" id="IPR023213">
    <property type="entry name" value="CAT-like_dom_sf"/>
</dbReference>
<dbReference type="FunFam" id="3.40.50.980:FF:000001">
    <property type="entry name" value="Non-ribosomal peptide synthetase"/>
    <property type="match status" value="1"/>
</dbReference>
<keyword evidence="1" id="KW-0596">Phosphopantetheine</keyword>
<sequence>MRTKDQPPIKNDADEGVENRKSSASHPRPPSPIIEDYNSISIVVAEPTTVNPSFSGGSGDDASIGYRASIVPTCSNGSAEEAMNVNGRPTSPNASMAISSAVTTSTSAIQRSGEDGYSMNSSMVCDAPASDRILNSNEQVAPNNNSKMPYNASANAITPNTNRLTPDLLPLVDLTQDDIDKIVDQIEGGITNIQDIYALSPFQDSIISQHITTNESDPHFDATLMSFDNRDILDHYLKAFQKVVDRHDIARTAFIWEHLSTPVQVVLRQALLSITELTLNLADGSISEQLRAIFDPLKYRIDLNQAPLIRFAIAQDDGGRWIAIQLTHHLICDRYSLTQIQSEIQAFSEGRGNMLLPPKPFRDFIAKARSAPSLEDHEKYFTKILGNIETPALQCGFSNIDSNGTNISESTLALPQELVNRLRDNTNRMGVSLAEMCHLAWALVIARTNGQEQVVIGTTSFGGMDYRCTARALGPFANTLPLRVDIGNASVEDSVNRIHGDMEALLSHEHVTLALVQRCSNVPTGTPLFSSVLDYRQTMAPPTKATSVSGIQLLDTMKSIRHPLVVSVEDRGDEVILTAQTVCKYEPSRICGYIREGLHSLANALEHTPDMPIRELEILPAEEREMLIKSWNTIESTFPDHQCIHNLFENRVKQSPDSIAIVYQDQSLTYRQLNERANNLAHQLINLGVKPDTLVAICVERSLAVIVGILAILKAGGAYVPLDPAYASERLLDILSDASPSILLADSHGRNMIGEAALTSLTVLDPTAQIKGGQVTNPELESLTSRHLAYVIYTSGSTGKPKGVMVEHNQVTRLFDSTARWYNFNKDDVWIMSHSYSFDVSVW</sequence>
<feature type="region of interest" description="Disordered" evidence="3">
    <location>
        <begin position="1"/>
        <end position="34"/>
    </location>
</feature>
<proteinExistence type="predicted"/>
<dbReference type="AlphaFoldDB" id="A0A9P6N2P4"/>
<dbReference type="Proteomes" id="UP000703661">
    <property type="component" value="Unassembled WGS sequence"/>
</dbReference>
<dbReference type="InterPro" id="IPR042099">
    <property type="entry name" value="ANL_N_sf"/>
</dbReference>
<dbReference type="GO" id="GO:0031177">
    <property type="term" value="F:phosphopantetheine binding"/>
    <property type="evidence" value="ECO:0007669"/>
    <property type="project" value="TreeGrafter"/>
</dbReference>
<dbReference type="SUPFAM" id="SSF52777">
    <property type="entry name" value="CoA-dependent acyltransferases"/>
    <property type="match status" value="2"/>
</dbReference>
<reference evidence="6" key="1">
    <citation type="journal article" date="2020" name="Fungal Divers.">
        <title>Resolving the Mortierellaceae phylogeny through synthesis of multi-gene phylogenetics and phylogenomics.</title>
        <authorList>
            <person name="Vandepol N."/>
            <person name="Liber J."/>
            <person name="Desiro A."/>
            <person name="Na H."/>
            <person name="Kennedy M."/>
            <person name="Barry K."/>
            <person name="Grigoriev I.V."/>
            <person name="Miller A.N."/>
            <person name="O'Donnell K."/>
            <person name="Stajich J.E."/>
            <person name="Bonito G."/>
        </authorList>
    </citation>
    <scope>NUCLEOTIDE SEQUENCE</scope>
    <source>
        <strain evidence="6">NRRL 2769</strain>
    </source>
</reference>
<feature type="non-terminal residue" evidence="6">
    <location>
        <position position="1"/>
    </location>
</feature>
<evidence type="ECO:0000259" key="4">
    <source>
        <dbReference type="Pfam" id="PF00501"/>
    </source>
</evidence>
<feature type="domain" description="Condensation" evidence="5">
    <location>
        <begin position="194"/>
        <end position="627"/>
    </location>
</feature>
<evidence type="ECO:0000313" key="6">
    <source>
        <dbReference type="EMBL" id="KAG0021442.1"/>
    </source>
</evidence>
<evidence type="ECO:0000256" key="2">
    <source>
        <dbReference type="ARBA" id="ARBA00022553"/>
    </source>
</evidence>
<dbReference type="GO" id="GO:0043041">
    <property type="term" value="P:amino acid activation for nonribosomal peptide biosynthetic process"/>
    <property type="evidence" value="ECO:0007669"/>
    <property type="project" value="TreeGrafter"/>
</dbReference>
<dbReference type="GO" id="GO:0044550">
    <property type="term" value="P:secondary metabolite biosynthetic process"/>
    <property type="evidence" value="ECO:0007669"/>
    <property type="project" value="TreeGrafter"/>
</dbReference>
<dbReference type="SUPFAM" id="SSF56801">
    <property type="entry name" value="Acetyl-CoA synthetase-like"/>
    <property type="match status" value="1"/>
</dbReference>
<evidence type="ECO:0000256" key="3">
    <source>
        <dbReference type="SAM" id="MobiDB-lite"/>
    </source>
</evidence>
<organism evidence="6 7">
    <name type="scientific">Entomortierella chlamydospora</name>
    <dbReference type="NCBI Taxonomy" id="101097"/>
    <lineage>
        <taxon>Eukaryota</taxon>
        <taxon>Fungi</taxon>
        <taxon>Fungi incertae sedis</taxon>
        <taxon>Mucoromycota</taxon>
        <taxon>Mortierellomycotina</taxon>
        <taxon>Mortierellomycetes</taxon>
        <taxon>Mortierellales</taxon>
        <taxon>Mortierellaceae</taxon>
        <taxon>Entomortierella</taxon>
    </lineage>
</organism>
<protein>
    <submittedName>
        <fullName evidence="6">Uncharacterized protein</fullName>
    </submittedName>
</protein>
<keyword evidence="7" id="KW-1185">Reference proteome</keyword>
<feature type="domain" description="AMP-dependent synthetase/ligase" evidence="4">
    <location>
        <begin position="648"/>
        <end position="842"/>
    </location>
</feature>
<dbReference type="Pfam" id="PF00501">
    <property type="entry name" value="AMP-binding"/>
    <property type="match status" value="1"/>
</dbReference>
<dbReference type="Pfam" id="PF00668">
    <property type="entry name" value="Condensation"/>
    <property type="match status" value="1"/>
</dbReference>
<dbReference type="Gene3D" id="3.30.559.30">
    <property type="entry name" value="Nonribosomal peptide synthetase, condensation domain"/>
    <property type="match status" value="1"/>
</dbReference>
<dbReference type="PANTHER" id="PTHR45527:SF1">
    <property type="entry name" value="FATTY ACID SYNTHASE"/>
    <property type="match status" value="1"/>
</dbReference>
<evidence type="ECO:0000313" key="7">
    <source>
        <dbReference type="Proteomes" id="UP000703661"/>
    </source>
</evidence>
<dbReference type="InterPro" id="IPR000873">
    <property type="entry name" value="AMP-dep_synth/lig_dom"/>
</dbReference>
<comment type="caution">
    <text evidence="6">The sequence shown here is derived from an EMBL/GenBank/DDBJ whole genome shotgun (WGS) entry which is preliminary data.</text>
</comment>
<dbReference type="Gene3D" id="3.40.50.12780">
    <property type="entry name" value="N-terminal domain of ligase-like"/>
    <property type="match status" value="1"/>
</dbReference>
<dbReference type="GO" id="GO:0003824">
    <property type="term" value="F:catalytic activity"/>
    <property type="evidence" value="ECO:0007669"/>
    <property type="project" value="InterPro"/>
</dbReference>
<evidence type="ECO:0000259" key="5">
    <source>
        <dbReference type="Pfam" id="PF00668"/>
    </source>
</evidence>
<dbReference type="PROSITE" id="PS00455">
    <property type="entry name" value="AMP_BINDING"/>
    <property type="match status" value="1"/>
</dbReference>
<dbReference type="InterPro" id="IPR020845">
    <property type="entry name" value="AMP-binding_CS"/>
</dbReference>
<dbReference type="Gene3D" id="3.30.559.10">
    <property type="entry name" value="Chloramphenicol acetyltransferase-like domain"/>
    <property type="match status" value="1"/>
</dbReference>
<dbReference type="PANTHER" id="PTHR45527">
    <property type="entry name" value="NONRIBOSOMAL PEPTIDE SYNTHETASE"/>
    <property type="match status" value="1"/>
</dbReference>
<dbReference type="EMBL" id="JAAAID010000158">
    <property type="protein sequence ID" value="KAG0021442.1"/>
    <property type="molecule type" value="Genomic_DNA"/>
</dbReference>
<dbReference type="GO" id="GO:0005737">
    <property type="term" value="C:cytoplasm"/>
    <property type="evidence" value="ECO:0007669"/>
    <property type="project" value="TreeGrafter"/>
</dbReference>
<dbReference type="InterPro" id="IPR001242">
    <property type="entry name" value="Condensation_dom"/>
</dbReference>
<feature type="compositionally biased region" description="Basic and acidic residues" evidence="3">
    <location>
        <begin position="1"/>
        <end position="21"/>
    </location>
</feature>